<organism evidence="2 3">
    <name type="scientific">Senna tora</name>
    <dbReference type="NCBI Taxonomy" id="362788"/>
    <lineage>
        <taxon>Eukaryota</taxon>
        <taxon>Viridiplantae</taxon>
        <taxon>Streptophyta</taxon>
        <taxon>Embryophyta</taxon>
        <taxon>Tracheophyta</taxon>
        <taxon>Spermatophyta</taxon>
        <taxon>Magnoliopsida</taxon>
        <taxon>eudicotyledons</taxon>
        <taxon>Gunneridae</taxon>
        <taxon>Pentapetalae</taxon>
        <taxon>rosids</taxon>
        <taxon>fabids</taxon>
        <taxon>Fabales</taxon>
        <taxon>Fabaceae</taxon>
        <taxon>Caesalpinioideae</taxon>
        <taxon>Cassia clade</taxon>
        <taxon>Senna</taxon>
    </lineage>
</organism>
<evidence type="ECO:0000259" key="1">
    <source>
        <dbReference type="Pfam" id="PF08235"/>
    </source>
</evidence>
<comment type="caution">
    <text evidence="2">The sequence shown here is derived from an EMBL/GenBank/DDBJ whole genome shotgun (WGS) entry which is preliminary data.</text>
</comment>
<dbReference type="AlphaFoldDB" id="A0A834SFJ7"/>
<keyword evidence="3" id="KW-1185">Reference proteome</keyword>
<dbReference type="PANTHER" id="PTHR12181:SF12">
    <property type="entry name" value="PHOSPHATIDATE PHOSPHATASE"/>
    <property type="match status" value="1"/>
</dbReference>
<reference evidence="2" key="1">
    <citation type="submission" date="2020-09" db="EMBL/GenBank/DDBJ databases">
        <title>Genome-Enabled Discovery of Anthraquinone Biosynthesis in Senna tora.</title>
        <authorList>
            <person name="Kang S.-H."/>
            <person name="Pandey R.P."/>
            <person name="Lee C.-M."/>
            <person name="Sim J.-S."/>
            <person name="Jeong J.-T."/>
            <person name="Choi B.-S."/>
            <person name="Jung M."/>
            <person name="Ginzburg D."/>
            <person name="Zhao K."/>
            <person name="Won S.Y."/>
            <person name="Oh T.-J."/>
            <person name="Yu Y."/>
            <person name="Kim N.-H."/>
            <person name="Lee O.R."/>
            <person name="Lee T.-H."/>
            <person name="Bashyal P."/>
            <person name="Kim T.-S."/>
            <person name="Lee W.-H."/>
            <person name="Kawkins C."/>
            <person name="Kim C.-K."/>
            <person name="Kim J.S."/>
            <person name="Ahn B.O."/>
            <person name="Rhee S.Y."/>
            <person name="Sohng J.K."/>
        </authorList>
    </citation>
    <scope>NUCLEOTIDE SEQUENCE</scope>
    <source>
        <tissue evidence="2">Leaf</tissue>
    </source>
</reference>
<dbReference type="InterPro" id="IPR013209">
    <property type="entry name" value="LNS2"/>
</dbReference>
<accession>A0A834SFJ7</accession>
<protein>
    <submittedName>
        <fullName evidence="2">Phosphatidate phosphatase PAH2-like</fullName>
    </submittedName>
</protein>
<dbReference type="GO" id="GO:0008195">
    <property type="term" value="F:phosphatidate phosphatase activity"/>
    <property type="evidence" value="ECO:0007669"/>
    <property type="project" value="TreeGrafter"/>
</dbReference>
<proteinExistence type="predicted"/>
<dbReference type="InterPro" id="IPR026058">
    <property type="entry name" value="LIPIN"/>
</dbReference>
<evidence type="ECO:0000313" key="2">
    <source>
        <dbReference type="EMBL" id="KAF7802332.1"/>
    </source>
</evidence>
<gene>
    <name evidence="2" type="ORF">G2W53_041443</name>
</gene>
<dbReference type="OrthoDB" id="288203at2759"/>
<feature type="domain" description="Lipin/Ned1/Smp2 (LNS2)" evidence="1">
    <location>
        <begin position="98"/>
        <end position="132"/>
    </location>
</feature>
<dbReference type="Proteomes" id="UP000634136">
    <property type="component" value="Unassembled WGS sequence"/>
</dbReference>
<name>A0A834SFJ7_9FABA</name>
<dbReference type="Pfam" id="PF08235">
    <property type="entry name" value="LNS2"/>
    <property type="match status" value="1"/>
</dbReference>
<dbReference type="EMBL" id="JAAIUW010000013">
    <property type="protein sequence ID" value="KAF7802332.1"/>
    <property type="molecule type" value="Genomic_DNA"/>
</dbReference>
<evidence type="ECO:0000313" key="3">
    <source>
        <dbReference type="Proteomes" id="UP000634136"/>
    </source>
</evidence>
<sequence length="161" mass="17844">MAREVAAEVCDIVAEIGVGLATAGIVGIMKKLGRIENRNYKASKFNNDILADTSVVPPLIYAVMGRSREITIGPVVVLLQILRHVGHTFLVSSCLWLKILQQNGYQLLFLSARAISQAYHTRQFLFNLNQEGGQTQLIMILTLVRIKEKLKAKAQAAKEKL</sequence>
<dbReference type="PANTHER" id="PTHR12181">
    <property type="entry name" value="LIPIN"/>
    <property type="match status" value="1"/>
</dbReference>